<dbReference type="Proteomes" id="UP000800200">
    <property type="component" value="Unassembled WGS sequence"/>
</dbReference>
<keyword evidence="3" id="KW-1185">Reference proteome</keyword>
<evidence type="ECO:0000313" key="2">
    <source>
        <dbReference type="EMBL" id="KAF2179121.1"/>
    </source>
</evidence>
<dbReference type="AlphaFoldDB" id="A0A6A6DI11"/>
<dbReference type="EMBL" id="ML994670">
    <property type="protein sequence ID" value="KAF2179121.1"/>
    <property type="molecule type" value="Genomic_DNA"/>
</dbReference>
<protein>
    <submittedName>
        <fullName evidence="2">Uncharacterized protein</fullName>
    </submittedName>
</protein>
<evidence type="ECO:0000256" key="1">
    <source>
        <dbReference type="SAM" id="MobiDB-lite"/>
    </source>
</evidence>
<evidence type="ECO:0000313" key="3">
    <source>
        <dbReference type="Proteomes" id="UP000800200"/>
    </source>
</evidence>
<sequence length="170" mass="18524">MAKAILAPFLFCRYHRATSPTRKGRPGYRGSGESLAVEQLFDRSRLGLDDDAAGTRHGMGNIESGGGPPEYQDDDLDAAGMRALSVEDTEGVDNDSLLEQDESVYDDISITSGPLTTRKRKSALFADTITSLVEVLDRTSKPASEDSCSAKRRGSARLQWRVLYPALCVH</sequence>
<gene>
    <name evidence="2" type="ORF">K469DRAFT_695025</name>
</gene>
<name>A0A6A6DI11_9PEZI</name>
<proteinExistence type="predicted"/>
<accession>A0A6A6DI11</accession>
<dbReference type="OrthoDB" id="3958888at2759"/>
<organism evidence="2 3">
    <name type="scientific">Zopfia rhizophila CBS 207.26</name>
    <dbReference type="NCBI Taxonomy" id="1314779"/>
    <lineage>
        <taxon>Eukaryota</taxon>
        <taxon>Fungi</taxon>
        <taxon>Dikarya</taxon>
        <taxon>Ascomycota</taxon>
        <taxon>Pezizomycotina</taxon>
        <taxon>Dothideomycetes</taxon>
        <taxon>Dothideomycetes incertae sedis</taxon>
        <taxon>Zopfiaceae</taxon>
        <taxon>Zopfia</taxon>
    </lineage>
</organism>
<feature type="region of interest" description="Disordered" evidence="1">
    <location>
        <begin position="51"/>
        <end position="74"/>
    </location>
</feature>
<reference evidence="2" key="1">
    <citation type="journal article" date="2020" name="Stud. Mycol.">
        <title>101 Dothideomycetes genomes: a test case for predicting lifestyles and emergence of pathogens.</title>
        <authorList>
            <person name="Haridas S."/>
            <person name="Albert R."/>
            <person name="Binder M."/>
            <person name="Bloem J."/>
            <person name="Labutti K."/>
            <person name="Salamov A."/>
            <person name="Andreopoulos B."/>
            <person name="Baker S."/>
            <person name="Barry K."/>
            <person name="Bills G."/>
            <person name="Bluhm B."/>
            <person name="Cannon C."/>
            <person name="Castanera R."/>
            <person name="Culley D."/>
            <person name="Daum C."/>
            <person name="Ezra D."/>
            <person name="Gonzalez J."/>
            <person name="Henrissat B."/>
            <person name="Kuo A."/>
            <person name="Liang C."/>
            <person name="Lipzen A."/>
            <person name="Lutzoni F."/>
            <person name="Magnuson J."/>
            <person name="Mondo S."/>
            <person name="Nolan M."/>
            <person name="Ohm R."/>
            <person name="Pangilinan J."/>
            <person name="Park H.-J."/>
            <person name="Ramirez L."/>
            <person name="Alfaro M."/>
            <person name="Sun H."/>
            <person name="Tritt A."/>
            <person name="Yoshinaga Y."/>
            <person name="Zwiers L.-H."/>
            <person name="Turgeon B."/>
            <person name="Goodwin S."/>
            <person name="Spatafora J."/>
            <person name="Crous P."/>
            <person name="Grigoriev I."/>
        </authorList>
    </citation>
    <scope>NUCLEOTIDE SEQUENCE</scope>
    <source>
        <strain evidence="2">CBS 207.26</strain>
    </source>
</reference>